<organism evidence="1 2">
    <name type="scientific">Morganella morganii</name>
    <name type="common">Proteus morganii</name>
    <dbReference type="NCBI Taxonomy" id="582"/>
    <lineage>
        <taxon>Bacteria</taxon>
        <taxon>Pseudomonadati</taxon>
        <taxon>Pseudomonadota</taxon>
        <taxon>Gammaproteobacteria</taxon>
        <taxon>Enterobacterales</taxon>
        <taxon>Morganellaceae</taxon>
        <taxon>Morganella</taxon>
    </lineage>
</organism>
<comment type="caution">
    <text evidence="1">The sequence shown here is derived from an EMBL/GenBank/DDBJ whole genome shotgun (WGS) entry which is preliminary data.</text>
</comment>
<gene>
    <name evidence="1" type="ORF">UA45_18120</name>
</gene>
<dbReference type="EMBL" id="JZSH01000302">
    <property type="protein sequence ID" value="KJF76531.1"/>
    <property type="molecule type" value="Genomic_DNA"/>
</dbReference>
<reference evidence="1 2" key="1">
    <citation type="submission" date="2015-02" db="EMBL/GenBank/DDBJ databases">
        <title>Whole genome shotgun sequencing of cultured foodborne pathogen.</title>
        <authorList>
            <person name="Timme R."/>
            <person name="Allard M.W."/>
            <person name="Strain E."/>
            <person name="Evans P.S."/>
            <person name="Brown E."/>
        </authorList>
    </citation>
    <scope>NUCLEOTIDE SEQUENCE [LARGE SCALE GENOMIC DNA]</scope>
    <source>
        <strain evidence="1 2">GCSL-TSO-24</strain>
    </source>
</reference>
<dbReference type="Proteomes" id="UP000032582">
    <property type="component" value="Unassembled WGS sequence"/>
</dbReference>
<proteinExistence type="predicted"/>
<dbReference type="PATRIC" id="fig|582.24.peg.5784"/>
<accession>A0A0D8L5T0</accession>
<sequence length="60" mass="6660">MLFPDDYLSAGTCRDVGIPELTIRRSCCSACSFSIILLLNRVRQSADLAQKNIITVSVRQ</sequence>
<evidence type="ECO:0000313" key="1">
    <source>
        <dbReference type="EMBL" id="KJF76531.1"/>
    </source>
</evidence>
<protein>
    <submittedName>
        <fullName evidence="1">Uncharacterized protein</fullName>
    </submittedName>
</protein>
<dbReference type="AlphaFoldDB" id="A0A0D8L5T0"/>
<name>A0A0D8L5T0_MORMO</name>
<evidence type="ECO:0000313" key="2">
    <source>
        <dbReference type="Proteomes" id="UP000032582"/>
    </source>
</evidence>